<evidence type="ECO:0000313" key="2">
    <source>
        <dbReference type="EMBL" id="CAF2059621.1"/>
    </source>
</evidence>
<evidence type="ECO:0000256" key="1">
    <source>
        <dbReference type="SAM" id="Phobius"/>
    </source>
</evidence>
<keyword evidence="1" id="KW-1133">Transmembrane helix</keyword>
<dbReference type="EMBL" id="HG994370">
    <property type="protein sequence ID" value="CAF2059621.1"/>
    <property type="molecule type" value="Genomic_DNA"/>
</dbReference>
<keyword evidence="1" id="KW-0812">Transmembrane</keyword>
<accession>A0A816QB24</accession>
<dbReference type="AlphaFoldDB" id="A0A816QB24"/>
<feature type="transmembrane region" description="Helical" evidence="1">
    <location>
        <begin position="30"/>
        <end position="49"/>
    </location>
</feature>
<name>A0A816QB24_BRANA</name>
<proteinExistence type="predicted"/>
<protein>
    <submittedName>
        <fullName evidence="2">(rape) hypothetical protein</fullName>
    </submittedName>
</protein>
<reference evidence="2" key="1">
    <citation type="submission" date="2021-01" db="EMBL/GenBank/DDBJ databases">
        <authorList>
            <consortium name="Genoscope - CEA"/>
            <person name="William W."/>
        </authorList>
    </citation>
    <scope>NUCLEOTIDE SEQUENCE</scope>
</reference>
<feature type="non-terminal residue" evidence="2">
    <location>
        <position position="1"/>
    </location>
</feature>
<dbReference type="Proteomes" id="UP001295469">
    <property type="component" value="Chromosome C06"/>
</dbReference>
<keyword evidence="1" id="KW-0472">Membrane</keyword>
<sequence length="50" mass="5699">GLYVNATSVEVIHYLWLGILCFCLPFELNMIQTLLFSILTLGFCILLFAM</sequence>
<gene>
    <name evidence="2" type="ORF">DARMORV10_C06P26240.1</name>
</gene>
<organism evidence="2">
    <name type="scientific">Brassica napus</name>
    <name type="common">Rape</name>
    <dbReference type="NCBI Taxonomy" id="3708"/>
    <lineage>
        <taxon>Eukaryota</taxon>
        <taxon>Viridiplantae</taxon>
        <taxon>Streptophyta</taxon>
        <taxon>Embryophyta</taxon>
        <taxon>Tracheophyta</taxon>
        <taxon>Spermatophyta</taxon>
        <taxon>Magnoliopsida</taxon>
        <taxon>eudicotyledons</taxon>
        <taxon>Gunneridae</taxon>
        <taxon>Pentapetalae</taxon>
        <taxon>rosids</taxon>
        <taxon>malvids</taxon>
        <taxon>Brassicales</taxon>
        <taxon>Brassicaceae</taxon>
        <taxon>Brassiceae</taxon>
        <taxon>Brassica</taxon>
    </lineage>
</organism>